<organism evidence="2">
    <name type="scientific">uncultured bacterium</name>
    <name type="common">gcode 4</name>
    <dbReference type="NCBI Taxonomy" id="1234023"/>
    <lineage>
        <taxon>Bacteria</taxon>
        <taxon>environmental samples</taxon>
    </lineage>
</organism>
<feature type="transmembrane region" description="Helical" evidence="1">
    <location>
        <begin position="112"/>
        <end position="130"/>
    </location>
</feature>
<accession>K1YIQ6</accession>
<feature type="transmembrane region" description="Helical" evidence="1">
    <location>
        <begin position="58"/>
        <end position="77"/>
    </location>
</feature>
<gene>
    <name evidence="2" type="ORF">ACD_80C00092G0013</name>
</gene>
<dbReference type="AlphaFoldDB" id="K1YIQ6"/>
<name>K1YIQ6_9BACT</name>
<feature type="transmembrane region" description="Helical" evidence="1">
    <location>
        <begin position="89"/>
        <end position="106"/>
    </location>
</feature>
<keyword evidence="1" id="KW-0812">Transmembrane</keyword>
<reference evidence="2" key="1">
    <citation type="journal article" date="2012" name="Science">
        <title>Fermentation, hydrogen, and sulfur metabolism in multiple uncultivated bacterial phyla.</title>
        <authorList>
            <person name="Wrighton K.C."/>
            <person name="Thomas B.C."/>
            <person name="Sharon I."/>
            <person name="Miller C.S."/>
            <person name="Castelle C.J."/>
            <person name="VerBerkmoes N.C."/>
            <person name="Wilkins M.J."/>
            <person name="Hettich R.L."/>
            <person name="Lipton M.S."/>
            <person name="Williams K.H."/>
            <person name="Long P.E."/>
            <person name="Banfield J.F."/>
        </authorList>
    </citation>
    <scope>NUCLEOTIDE SEQUENCE [LARGE SCALE GENOMIC DNA]</scope>
</reference>
<proteinExistence type="predicted"/>
<feature type="transmembrane region" description="Helical" evidence="1">
    <location>
        <begin position="6"/>
        <end position="22"/>
    </location>
</feature>
<comment type="caution">
    <text evidence="2">The sequence shown here is derived from an EMBL/GenBank/DDBJ whole genome shotgun (WGS) entry which is preliminary data.</text>
</comment>
<evidence type="ECO:0000256" key="1">
    <source>
        <dbReference type="SAM" id="Phobius"/>
    </source>
</evidence>
<dbReference type="EMBL" id="AMFJ01036099">
    <property type="protein sequence ID" value="EKD25269.1"/>
    <property type="molecule type" value="Genomic_DNA"/>
</dbReference>
<protein>
    <submittedName>
        <fullName evidence="2">Uncharacterized protein</fullName>
    </submittedName>
</protein>
<feature type="transmembrane region" description="Helical" evidence="1">
    <location>
        <begin position="142"/>
        <end position="162"/>
    </location>
</feature>
<feature type="transmembrane region" description="Helical" evidence="1">
    <location>
        <begin position="168"/>
        <end position="186"/>
    </location>
</feature>
<keyword evidence="1" id="KW-0472">Membrane</keyword>
<sequence length="196" mass="22327">MIQYIVILWALVSLWWCFIYLKETIKGNTKPNRVTRLMRAIAPMIATWAALSDGIHRAALPVFMSWFGPFLIFLASFVNKKAYWKLEKFDYICGVSSALALLLWWITKEPVIAIIFAIISDAFAAIPTLIKWWKHPETETVQAFIGGLFSASTAFFALKVFSFTELAFPIYLVVMNILLISSISIGKIKNKHKLSE</sequence>
<feature type="transmembrane region" description="Helical" evidence="1">
    <location>
        <begin position="34"/>
        <end position="52"/>
    </location>
</feature>
<evidence type="ECO:0000313" key="2">
    <source>
        <dbReference type="EMBL" id="EKD25269.1"/>
    </source>
</evidence>
<keyword evidence="1" id="KW-1133">Transmembrane helix</keyword>